<dbReference type="CDD" id="cd19941">
    <property type="entry name" value="TIL"/>
    <property type="match status" value="2"/>
</dbReference>
<keyword evidence="1" id="KW-0646">Protease inhibitor</keyword>
<evidence type="ECO:0000313" key="5">
    <source>
        <dbReference type="Proteomes" id="UP000616769"/>
    </source>
</evidence>
<dbReference type="OrthoDB" id="7575919at2759"/>
<sequence>MPINTSSFSIRLACGRYEQYSHCTTRCQTSCFSKNWLTRCQFLRRCRPGCVCQAGYVRKYLGGRGPCIPKYKCPKKKHCGKHQHWSKCKGHCQLTCRHPKSVKCPAICRPGCICNKGYVRKNDDGTGPCIKKKKCKKLSKFKTISN</sequence>
<dbReference type="AlphaFoldDB" id="A0A132A0C7"/>
<dbReference type="VEuPathDB" id="VectorBase:SSCA005314"/>
<dbReference type="Pfam" id="PF01826">
    <property type="entry name" value="TIL"/>
    <property type="match status" value="2"/>
</dbReference>
<proteinExistence type="predicted"/>
<dbReference type="InterPro" id="IPR036084">
    <property type="entry name" value="Ser_inhib-like_sf"/>
</dbReference>
<evidence type="ECO:0000313" key="4">
    <source>
        <dbReference type="EMBL" id="KPM04393.1"/>
    </source>
</evidence>
<organism evidence="4 5">
    <name type="scientific">Sarcoptes scabiei</name>
    <name type="common">Itch mite</name>
    <name type="synonym">Acarus scabiei</name>
    <dbReference type="NCBI Taxonomy" id="52283"/>
    <lineage>
        <taxon>Eukaryota</taxon>
        <taxon>Metazoa</taxon>
        <taxon>Ecdysozoa</taxon>
        <taxon>Arthropoda</taxon>
        <taxon>Chelicerata</taxon>
        <taxon>Arachnida</taxon>
        <taxon>Acari</taxon>
        <taxon>Acariformes</taxon>
        <taxon>Sarcoptiformes</taxon>
        <taxon>Astigmata</taxon>
        <taxon>Psoroptidia</taxon>
        <taxon>Sarcoptoidea</taxon>
        <taxon>Sarcoptidae</taxon>
        <taxon>Sarcoptinae</taxon>
        <taxon>Sarcoptes</taxon>
    </lineage>
</organism>
<evidence type="ECO:0000259" key="3">
    <source>
        <dbReference type="Pfam" id="PF01826"/>
    </source>
</evidence>
<dbReference type="Proteomes" id="UP000616769">
    <property type="component" value="Unassembled WGS sequence"/>
</dbReference>
<dbReference type="PANTHER" id="PTHR23259:SF70">
    <property type="entry name" value="ACCESSORY GLAND PROTEIN ACP62F-RELATED"/>
    <property type="match status" value="1"/>
</dbReference>
<evidence type="ECO:0000256" key="1">
    <source>
        <dbReference type="ARBA" id="ARBA00022690"/>
    </source>
</evidence>
<dbReference type="GO" id="GO:0030414">
    <property type="term" value="F:peptidase inhibitor activity"/>
    <property type="evidence" value="ECO:0007669"/>
    <property type="project" value="UniProtKB-KW"/>
</dbReference>
<dbReference type="EMBL" id="JXLN01008666">
    <property type="protein sequence ID" value="KPM04393.1"/>
    <property type="molecule type" value="Genomic_DNA"/>
</dbReference>
<dbReference type="PANTHER" id="PTHR23259">
    <property type="entry name" value="RIDDLE"/>
    <property type="match status" value="1"/>
</dbReference>
<feature type="domain" description="TIL" evidence="3">
    <location>
        <begin position="79"/>
        <end position="135"/>
    </location>
</feature>
<comment type="caution">
    <text evidence="4">The sequence shown here is derived from an EMBL/GenBank/DDBJ whole genome shotgun (WGS) entry which is preliminary data.</text>
</comment>
<evidence type="ECO:0000256" key="2">
    <source>
        <dbReference type="ARBA" id="ARBA00023157"/>
    </source>
</evidence>
<protein>
    <submittedName>
        <fullName evidence="4">Cysteine rich trypsin inhibitor-like protein 6</fullName>
    </submittedName>
</protein>
<name>A0A132A0C7_SARSC</name>
<dbReference type="Gene3D" id="2.10.25.10">
    <property type="entry name" value="Laminin"/>
    <property type="match status" value="2"/>
</dbReference>
<gene>
    <name evidence="4" type="ORF">QR98_0028370</name>
</gene>
<reference evidence="4 5" key="1">
    <citation type="journal article" date="2015" name="Parasit. Vectors">
        <title>Draft genome of the scabies mite.</title>
        <authorList>
            <person name="Rider S.D.Jr."/>
            <person name="Morgan M.S."/>
            <person name="Arlian L.G."/>
        </authorList>
    </citation>
    <scope>NUCLEOTIDE SEQUENCE [LARGE SCALE GENOMIC DNA]</scope>
    <source>
        <strain evidence="4">Arlian Lab</strain>
    </source>
</reference>
<dbReference type="InterPro" id="IPR002919">
    <property type="entry name" value="TIL_dom"/>
</dbReference>
<keyword evidence="2" id="KW-1015">Disulfide bond</keyword>
<dbReference type="InterPro" id="IPR051368">
    <property type="entry name" value="SerProtInhib-TIL_Domain"/>
</dbReference>
<accession>A0A132A0C7</accession>
<feature type="domain" description="TIL" evidence="3">
    <location>
        <begin position="14"/>
        <end position="73"/>
    </location>
</feature>
<dbReference type="SUPFAM" id="SSF57567">
    <property type="entry name" value="Serine protease inhibitors"/>
    <property type="match status" value="2"/>
</dbReference>